<sequence length="252" mass="26463">MTTIFFLYSRATKGGGAVLKSTSSGGGTTATSSSGGGTTATSSSGGGVSTSTQSGGGTTQTSSGGGDHRHTLFTDTGMTVPAPTSWRLFDVYTGIGTYSTMSLPSDTPGSVATYSSSGNHTHSITLPAHSHSFSTPSHTHNVTIENHQHTVAIPNHTHDIDIPDHTHEIEHGIFKLSEKPTAVTIKVDGQVIPYTQTSATSLDLVPYLSRDSNGKIRRGEWHTVEITPNNLGRITAQITNQFFIQSRGGGDY</sequence>
<evidence type="ECO:0000256" key="1">
    <source>
        <dbReference type="SAM" id="MobiDB-lite"/>
    </source>
</evidence>
<protein>
    <submittedName>
        <fullName evidence="2">Uncharacterized protein</fullName>
    </submittedName>
</protein>
<proteinExistence type="predicted"/>
<dbReference type="Proteomes" id="UP000215224">
    <property type="component" value="Chromosome"/>
</dbReference>
<dbReference type="RefSeq" id="WP_066419523.1">
    <property type="nucleotide sequence ID" value="NZ_CP018866.1"/>
</dbReference>
<dbReference type="KEGG" id="bcoh:BC6307_19335"/>
<name>A0A223KUW8_9BACI</name>
<keyword evidence="3" id="KW-1185">Reference proteome</keyword>
<feature type="compositionally biased region" description="Gly residues" evidence="1">
    <location>
        <begin position="24"/>
        <end position="58"/>
    </location>
</feature>
<evidence type="ECO:0000313" key="2">
    <source>
        <dbReference type="EMBL" id="AST93256.1"/>
    </source>
</evidence>
<dbReference type="AlphaFoldDB" id="A0A223KUW8"/>
<accession>A0A223KUW8</accession>
<feature type="region of interest" description="Disordered" evidence="1">
    <location>
        <begin position="17"/>
        <end position="76"/>
    </location>
</feature>
<dbReference type="EMBL" id="CP018866">
    <property type="protein sequence ID" value="AST93256.1"/>
    <property type="molecule type" value="Genomic_DNA"/>
</dbReference>
<gene>
    <name evidence="2" type="ORF">BC6307_19335</name>
</gene>
<reference evidence="2 3" key="1">
    <citation type="submission" date="2016-12" db="EMBL/GenBank/DDBJ databases">
        <title>The whole genome sequencing and assembly of Bacillus cohnii DSM 6307T strain.</title>
        <authorList>
            <person name="Lee Y.-J."/>
            <person name="Yi H."/>
            <person name="Bahn Y.-S."/>
            <person name="Kim J.F."/>
            <person name="Lee D.-W."/>
        </authorList>
    </citation>
    <scope>NUCLEOTIDE SEQUENCE [LARGE SCALE GENOMIC DNA]</scope>
    <source>
        <strain evidence="2 3">DSM 6307</strain>
    </source>
</reference>
<organism evidence="2 3">
    <name type="scientific">Sutcliffiella cohnii</name>
    <dbReference type="NCBI Taxonomy" id="33932"/>
    <lineage>
        <taxon>Bacteria</taxon>
        <taxon>Bacillati</taxon>
        <taxon>Bacillota</taxon>
        <taxon>Bacilli</taxon>
        <taxon>Bacillales</taxon>
        <taxon>Bacillaceae</taxon>
        <taxon>Sutcliffiella</taxon>
    </lineage>
</organism>
<dbReference type="STRING" id="1314751.GCA_001591425_03703"/>
<evidence type="ECO:0000313" key="3">
    <source>
        <dbReference type="Proteomes" id="UP000215224"/>
    </source>
</evidence>